<keyword evidence="4 8" id="KW-0285">Flavoprotein</keyword>
<dbReference type="PANTHER" id="PTHR11455">
    <property type="entry name" value="CRYPTOCHROME"/>
    <property type="match status" value="1"/>
</dbReference>
<evidence type="ECO:0000256" key="2">
    <source>
        <dbReference type="ARBA" id="ARBA00013149"/>
    </source>
</evidence>
<evidence type="ECO:0000256" key="5">
    <source>
        <dbReference type="ARBA" id="ARBA00022827"/>
    </source>
</evidence>
<dbReference type="OrthoDB" id="9772484at2"/>
<dbReference type="Pfam" id="PF03441">
    <property type="entry name" value="FAD_binding_7"/>
    <property type="match status" value="1"/>
</dbReference>
<dbReference type="InterPro" id="IPR002081">
    <property type="entry name" value="Cryptochrome/DNA_photolyase_1"/>
</dbReference>
<dbReference type="PROSITE" id="PS00394">
    <property type="entry name" value="DNA_PHOTOLYASES_1_1"/>
    <property type="match status" value="1"/>
</dbReference>
<dbReference type="InterPro" id="IPR005101">
    <property type="entry name" value="Cryptochr/Photolyase_FAD-bd"/>
</dbReference>
<dbReference type="InterPro" id="IPR036155">
    <property type="entry name" value="Crypto/Photolyase_N_sf"/>
</dbReference>
<keyword evidence="5 8" id="KW-0274">FAD</keyword>
<dbReference type="InterPro" id="IPR018394">
    <property type="entry name" value="DNA_photolyase_1_CS_C"/>
</dbReference>
<organism evidence="12 13">
    <name type="scientific">Bordetella genomosp. 8</name>
    <dbReference type="NCBI Taxonomy" id="1416806"/>
    <lineage>
        <taxon>Bacteria</taxon>
        <taxon>Pseudomonadati</taxon>
        <taxon>Pseudomonadota</taxon>
        <taxon>Betaproteobacteria</taxon>
        <taxon>Burkholderiales</taxon>
        <taxon>Alcaligenaceae</taxon>
        <taxon>Bordetella</taxon>
    </lineage>
</organism>
<dbReference type="EC" id="4.1.99.3" evidence="2"/>
<reference evidence="12 13" key="1">
    <citation type="submission" date="2017-05" db="EMBL/GenBank/DDBJ databases">
        <title>Complete and WGS of Bordetella genogroups.</title>
        <authorList>
            <person name="Spilker T."/>
            <person name="LiPuma J."/>
        </authorList>
    </citation>
    <scope>NUCLEOTIDE SEQUENCE [LARGE SCALE GENOMIC DNA]</scope>
    <source>
        <strain evidence="12 13">AU19157</strain>
    </source>
</reference>
<evidence type="ECO:0000256" key="10">
    <source>
        <dbReference type="RuleBase" id="RU004182"/>
    </source>
</evidence>
<protein>
    <recommendedName>
        <fullName evidence="3">Deoxyribodipyrimidine photo-lyase</fullName>
        <ecNumber evidence="2">4.1.99.3</ecNumber>
    </recommendedName>
</protein>
<feature type="binding site" evidence="8">
    <location>
        <position position="279"/>
    </location>
    <ligand>
        <name>FAD</name>
        <dbReference type="ChEBI" id="CHEBI:57692"/>
    </ligand>
</feature>
<dbReference type="AlphaFoldDB" id="A0A1W6YKP6"/>
<comment type="similarity">
    <text evidence="10">Belongs to the DNA photolyase family.</text>
</comment>
<evidence type="ECO:0000256" key="1">
    <source>
        <dbReference type="ARBA" id="ARBA00001932"/>
    </source>
</evidence>
<accession>A0A1W6YKP6</accession>
<keyword evidence="6 10" id="KW-0157">Chromophore</keyword>
<feature type="binding site" evidence="8">
    <location>
        <begin position="282"/>
        <end position="289"/>
    </location>
    <ligand>
        <name>FAD</name>
        <dbReference type="ChEBI" id="CHEBI:57692"/>
    </ligand>
</feature>
<dbReference type="InterPro" id="IPR036134">
    <property type="entry name" value="Crypto/Photolyase_FAD-like_sf"/>
</dbReference>
<evidence type="ECO:0000256" key="6">
    <source>
        <dbReference type="ARBA" id="ARBA00022991"/>
    </source>
</evidence>
<proteinExistence type="inferred from homology"/>
<dbReference type="STRING" id="1416806.CAL12_13040"/>
<dbReference type="Pfam" id="PF00875">
    <property type="entry name" value="DNA_photolyase"/>
    <property type="match status" value="1"/>
</dbReference>
<dbReference type="SUPFAM" id="SSF52425">
    <property type="entry name" value="Cryptochrome/photolyase, N-terminal domain"/>
    <property type="match status" value="1"/>
</dbReference>
<feature type="binding site" evidence="8">
    <location>
        <position position="228"/>
    </location>
    <ligand>
        <name>FAD</name>
        <dbReference type="ChEBI" id="CHEBI:57692"/>
    </ligand>
</feature>
<evidence type="ECO:0000256" key="3">
    <source>
        <dbReference type="ARBA" id="ARBA00014046"/>
    </source>
</evidence>
<sequence>MAALIWFRTDLRAQDNPALAAALEAGPALALFMPAPGQWRMHGDAPAKVDFWHRNLQDLGRQLAALDIPLKFCAVDDWSQAPAALASFCQRHDIRAVHANAEWGVNERRRDAGVAERLDRDGVQWNLHHGGTLLRPGTITTGKGECYKVFTPYARVCRERLTAAPPRPAPTPKAQARMPAQPDAIPPLRDWLGDGAEPDDALRRLWPAGEEAALRRLDDFVDVSIDRYVENRDLPGVDGTSRLSPYLAAGVISPGACLRAALAANHGEMDSGRAGIRTWITELLWREFYQHLLAAHPSLSMHRPMRPETDAIPWRDSDDDMRAWRDGRTGFPVIDAAMRQLAAMGWMHNRLRMMTAMFLSKNLLLDWRKGEAWFMAHLIDGELASNNGGWQWSASTGTDAVPYFRVFNPETQSKKFDPNGRFLRHWLPELAGLDDRDIHAPSDAQRAACGYPARIVDLRESRMRAIETYAGASKKAAR</sequence>
<feature type="site" description="Electron transfer via tryptophanyl radical" evidence="9">
    <location>
        <position position="314"/>
    </location>
</feature>
<feature type="site" description="Electron transfer via tryptophanyl radical" evidence="9">
    <location>
        <position position="390"/>
    </location>
</feature>
<dbReference type="FunFam" id="1.10.579.10:FF:000003">
    <property type="entry name" value="Deoxyribodipyrimidine photo-lyase"/>
    <property type="match status" value="1"/>
</dbReference>
<dbReference type="PANTHER" id="PTHR11455:SF9">
    <property type="entry name" value="CRYPTOCHROME CIRCADIAN CLOCK 5 ISOFORM X1"/>
    <property type="match status" value="1"/>
</dbReference>
<comment type="cofactor">
    <cofactor evidence="8">
        <name>FAD</name>
        <dbReference type="ChEBI" id="CHEBI:57692"/>
    </cofactor>
    <text evidence="8">Binds 1 FAD per subunit.</text>
</comment>
<dbReference type="GO" id="GO:0000719">
    <property type="term" value="P:photoreactive repair"/>
    <property type="evidence" value="ECO:0007669"/>
    <property type="project" value="UniProtKB-ARBA"/>
</dbReference>
<dbReference type="GO" id="GO:0003677">
    <property type="term" value="F:DNA binding"/>
    <property type="evidence" value="ECO:0007669"/>
    <property type="project" value="TreeGrafter"/>
</dbReference>
<keyword evidence="13" id="KW-1185">Reference proteome</keyword>
<comment type="catalytic activity">
    <reaction evidence="7">
        <text>cyclobutadipyrimidine (in DNA) = 2 pyrimidine residues (in DNA).</text>
        <dbReference type="EC" id="4.1.99.3"/>
    </reaction>
</comment>
<dbReference type="PRINTS" id="PR00147">
    <property type="entry name" value="DNAPHOTLYASE"/>
</dbReference>
<evidence type="ECO:0000256" key="4">
    <source>
        <dbReference type="ARBA" id="ARBA00022630"/>
    </source>
</evidence>
<evidence type="ECO:0000259" key="11">
    <source>
        <dbReference type="PROSITE" id="PS51645"/>
    </source>
</evidence>
<evidence type="ECO:0000313" key="12">
    <source>
        <dbReference type="EMBL" id="ARP81642.1"/>
    </source>
</evidence>
<evidence type="ECO:0000313" key="13">
    <source>
        <dbReference type="Proteomes" id="UP000194151"/>
    </source>
</evidence>
<dbReference type="GO" id="GO:0071949">
    <property type="term" value="F:FAD binding"/>
    <property type="evidence" value="ECO:0007669"/>
    <property type="project" value="TreeGrafter"/>
</dbReference>
<dbReference type="KEGG" id="bgv:CAL12_13040"/>
<evidence type="ECO:0000256" key="9">
    <source>
        <dbReference type="PIRSR" id="PIRSR602081-2"/>
    </source>
</evidence>
<dbReference type="SUPFAM" id="SSF48173">
    <property type="entry name" value="Cryptochrome/photolyase FAD-binding domain"/>
    <property type="match status" value="1"/>
</dbReference>
<dbReference type="RefSeq" id="WP_086064829.1">
    <property type="nucleotide sequence ID" value="NZ_CP021108.1"/>
</dbReference>
<name>A0A1W6YKP6_9BORD</name>
<dbReference type="InterPro" id="IPR014729">
    <property type="entry name" value="Rossmann-like_a/b/a_fold"/>
</dbReference>
<evidence type="ECO:0000256" key="7">
    <source>
        <dbReference type="ARBA" id="ARBA00033999"/>
    </source>
</evidence>
<dbReference type="PROSITE" id="PS51645">
    <property type="entry name" value="PHR_CRY_ALPHA_BETA"/>
    <property type="match status" value="1"/>
</dbReference>
<dbReference type="NCBIfam" id="NF007955">
    <property type="entry name" value="PRK10674.1"/>
    <property type="match status" value="1"/>
</dbReference>
<evidence type="ECO:0000256" key="8">
    <source>
        <dbReference type="PIRSR" id="PIRSR602081-1"/>
    </source>
</evidence>
<gene>
    <name evidence="12" type="ORF">CAL12_13040</name>
</gene>
<feature type="binding site" evidence="8">
    <location>
        <begin position="240"/>
        <end position="244"/>
    </location>
    <ligand>
        <name>FAD</name>
        <dbReference type="ChEBI" id="CHEBI:57692"/>
    </ligand>
</feature>
<dbReference type="GO" id="GO:0003904">
    <property type="term" value="F:deoxyribodipyrimidine photo-lyase activity"/>
    <property type="evidence" value="ECO:0007669"/>
    <property type="project" value="UniProtKB-EC"/>
</dbReference>
<feature type="site" description="Electron transfer via tryptophanyl radical" evidence="9">
    <location>
        <position position="367"/>
    </location>
</feature>
<dbReference type="Proteomes" id="UP000194151">
    <property type="component" value="Chromosome"/>
</dbReference>
<keyword evidence="12" id="KW-0456">Lyase</keyword>
<dbReference type="Gene3D" id="1.10.579.10">
    <property type="entry name" value="DNA Cyclobutane Dipyrimidine Photolyase, subunit A, domain 3"/>
    <property type="match status" value="1"/>
</dbReference>
<dbReference type="InterPro" id="IPR006050">
    <property type="entry name" value="DNA_photolyase_N"/>
</dbReference>
<dbReference type="EMBL" id="CP021108">
    <property type="protein sequence ID" value="ARP81642.1"/>
    <property type="molecule type" value="Genomic_DNA"/>
</dbReference>
<dbReference type="GO" id="GO:0009416">
    <property type="term" value="P:response to light stimulus"/>
    <property type="evidence" value="ECO:0007669"/>
    <property type="project" value="TreeGrafter"/>
</dbReference>
<dbReference type="Gene3D" id="1.25.40.80">
    <property type="match status" value="1"/>
</dbReference>
<feature type="domain" description="Photolyase/cryptochrome alpha/beta" evidence="11">
    <location>
        <begin position="1"/>
        <end position="133"/>
    </location>
</feature>
<comment type="cofactor">
    <cofactor evidence="1">
        <name>(6R)-5,10-methylene-5,6,7,8-tetrahydrofolate</name>
        <dbReference type="ChEBI" id="CHEBI:15636"/>
    </cofactor>
</comment>
<dbReference type="Gene3D" id="3.40.50.620">
    <property type="entry name" value="HUPs"/>
    <property type="match status" value="1"/>
</dbReference>